<dbReference type="InterPro" id="IPR001394">
    <property type="entry name" value="Peptidase_C19_UCH"/>
</dbReference>
<keyword evidence="7" id="KW-0833">Ubl conjugation pathway</keyword>
<feature type="domain" description="MYND-type" evidence="14">
    <location>
        <begin position="79"/>
        <end position="116"/>
    </location>
</feature>
<evidence type="ECO:0000256" key="1">
    <source>
        <dbReference type="ARBA" id="ARBA00000707"/>
    </source>
</evidence>
<evidence type="ECO:0000256" key="9">
    <source>
        <dbReference type="ARBA" id="ARBA00022807"/>
    </source>
</evidence>
<dbReference type="InParanoid" id="A0A2R6Q0A2"/>
<feature type="compositionally biased region" description="Low complexity" evidence="12">
    <location>
        <begin position="465"/>
        <end position="474"/>
    </location>
</feature>
<dbReference type="GO" id="GO:0008270">
    <property type="term" value="F:zinc ion binding"/>
    <property type="evidence" value="ECO:0007669"/>
    <property type="project" value="UniProtKB-KW"/>
</dbReference>
<feature type="region of interest" description="Disordered" evidence="12">
    <location>
        <begin position="1077"/>
        <end position="1107"/>
    </location>
</feature>
<evidence type="ECO:0000256" key="7">
    <source>
        <dbReference type="ARBA" id="ARBA00022786"/>
    </source>
</evidence>
<dbReference type="EC" id="3.4.19.12" evidence="3"/>
<dbReference type="FunCoup" id="A0A2R6Q0A2">
    <property type="interactions" value="3503"/>
</dbReference>
<feature type="region of interest" description="Disordered" evidence="12">
    <location>
        <begin position="260"/>
        <end position="301"/>
    </location>
</feature>
<feature type="compositionally biased region" description="Polar residues" evidence="12">
    <location>
        <begin position="500"/>
        <end position="513"/>
    </location>
</feature>
<comment type="catalytic activity">
    <reaction evidence="1">
        <text>Thiol-dependent hydrolysis of ester, thioester, amide, peptide and isopeptide bonds formed by the C-terminal Gly of ubiquitin (a 76-residue protein attached to proteins as an intracellular targeting signal).</text>
        <dbReference type="EC" id="3.4.19.12"/>
    </reaction>
</comment>
<feature type="compositionally biased region" description="Basic and acidic residues" evidence="12">
    <location>
        <begin position="485"/>
        <end position="498"/>
    </location>
</feature>
<dbReference type="PANTHER" id="PTHR24006:SF874">
    <property type="entry name" value="UBIQUITIN CARBOXYL-TERMINAL HYDROLASE 16"/>
    <property type="match status" value="1"/>
</dbReference>
<dbReference type="PROSITE" id="PS00972">
    <property type="entry name" value="USP_1"/>
    <property type="match status" value="1"/>
</dbReference>
<dbReference type="Gene3D" id="6.10.140.2220">
    <property type="match status" value="1"/>
</dbReference>
<dbReference type="InterPro" id="IPR002893">
    <property type="entry name" value="Znf_MYND"/>
</dbReference>
<feature type="region of interest" description="Disordered" evidence="12">
    <location>
        <begin position="479"/>
        <end position="513"/>
    </location>
</feature>
<organism evidence="15 16">
    <name type="scientific">Actinidia chinensis var. chinensis</name>
    <name type="common">Chinese soft-hair kiwi</name>
    <dbReference type="NCBI Taxonomy" id="1590841"/>
    <lineage>
        <taxon>Eukaryota</taxon>
        <taxon>Viridiplantae</taxon>
        <taxon>Streptophyta</taxon>
        <taxon>Embryophyta</taxon>
        <taxon>Tracheophyta</taxon>
        <taxon>Spermatophyta</taxon>
        <taxon>Magnoliopsida</taxon>
        <taxon>eudicotyledons</taxon>
        <taxon>Gunneridae</taxon>
        <taxon>Pentapetalae</taxon>
        <taxon>asterids</taxon>
        <taxon>Ericales</taxon>
        <taxon>Actinidiaceae</taxon>
        <taxon>Actinidia</taxon>
    </lineage>
</organism>
<feature type="region of interest" description="Disordered" evidence="12">
    <location>
        <begin position="997"/>
        <end position="1056"/>
    </location>
</feature>
<evidence type="ECO:0000256" key="2">
    <source>
        <dbReference type="ARBA" id="ARBA00009085"/>
    </source>
</evidence>
<evidence type="ECO:0000256" key="10">
    <source>
        <dbReference type="ARBA" id="ARBA00022833"/>
    </source>
</evidence>
<reference evidence="15 16" key="1">
    <citation type="submission" date="2017-07" db="EMBL/GenBank/DDBJ databases">
        <title>An improved, manually edited Actinidia chinensis var. chinensis (kiwifruit) genome highlights the challenges associated with draft genomes and gene prediction in plants.</title>
        <authorList>
            <person name="Pilkington S."/>
            <person name="Crowhurst R."/>
            <person name="Hilario E."/>
            <person name="Nardozza S."/>
            <person name="Fraser L."/>
            <person name="Peng Y."/>
            <person name="Gunaseelan K."/>
            <person name="Simpson R."/>
            <person name="Tahir J."/>
            <person name="Deroles S."/>
            <person name="Templeton K."/>
            <person name="Luo Z."/>
            <person name="Davy M."/>
            <person name="Cheng C."/>
            <person name="Mcneilage M."/>
            <person name="Scaglione D."/>
            <person name="Liu Y."/>
            <person name="Zhang Q."/>
            <person name="Datson P."/>
            <person name="De Silva N."/>
            <person name="Gardiner S."/>
            <person name="Bassett H."/>
            <person name="Chagne D."/>
            <person name="Mccallum J."/>
            <person name="Dzierzon H."/>
            <person name="Deng C."/>
            <person name="Wang Y.-Y."/>
            <person name="Barron N."/>
            <person name="Manako K."/>
            <person name="Bowen J."/>
            <person name="Foster T."/>
            <person name="Erridge Z."/>
            <person name="Tiffin H."/>
            <person name="Waite C."/>
            <person name="Davies K."/>
            <person name="Grierson E."/>
            <person name="Laing W."/>
            <person name="Kirk R."/>
            <person name="Chen X."/>
            <person name="Wood M."/>
            <person name="Montefiori M."/>
            <person name="Brummell D."/>
            <person name="Schwinn K."/>
            <person name="Catanach A."/>
            <person name="Fullerton C."/>
            <person name="Li D."/>
            <person name="Meiyalaghan S."/>
            <person name="Nieuwenhuizen N."/>
            <person name="Read N."/>
            <person name="Prakash R."/>
            <person name="Hunter D."/>
            <person name="Zhang H."/>
            <person name="Mckenzie M."/>
            <person name="Knabel M."/>
            <person name="Harris A."/>
            <person name="Allan A."/>
            <person name="Chen A."/>
            <person name="Janssen B."/>
            <person name="Plunkett B."/>
            <person name="Dwamena C."/>
            <person name="Voogd C."/>
            <person name="Leif D."/>
            <person name="Lafferty D."/>
            <person name="Souleyre E."/>
            <person name="Varkonyi-Gasic E."/>
            <person name="Gambi F."/>
            <person name="Hanley J."/>
            <person name="Yao J.-L."/>
            <person name="Cheung J."/>
            <person name="David K."/>
            <person name="Warren B."/>
            <person name="Marsh K."/>
            <person name="Snowden K."/>
            <person name="Lin-Wang K."/>
            <person name="Brian L."/>
            <person name="Martinez-Sanchez M."/>
            <person name="Wang M."/>
            <person name="Ileperuma N."/>
            <person name="Macnee N."/>
            <person name="Campin R."/>
            <person name="Mcatee P."/>
            <person name="Drummond R."/>
            <person name="Espley R."/>
            <person name="Ireland H."/>
            <person name="Wu R."/>
            <person name="Atkinson R."/>
            <person name="Karunairetnam S."/>
            <person name="Bulley S."/>
            <person name="Chunkath S."/>
            <person name="Hanley Z."/>
            <person name="Storey R."/>
            <person name="Thrimawithana A."/>
            <person name="Thomson S."/>
            <person name="David C."/>
            <person name="Testolin R."/>
        </authorList>
    </citation>
    <scope>NUCLEOTIDE SEQUENCE [LARGE SCALE GENOMIC DNA]</scope>
    <source>
        <strain evidence="16">cv. Red5</strain>
        <tissue evidence="15">Young leaf</tissue>
    </source>
</reference>
<evidence type="ECO:0000256" key="12">
    <source>
        <dbReference type="SAM" id="MobiDB-lite"/>
    </source>
</evidence>
<comment type="caution">
    <text evidence="15">The sequence shown here is derived from an EMBL/GenBank/DDBJ whole genome shotgun (WGS) entry which is preliminary data.</text>
</comment>
<keyword evidence="8 15" id="KW-0378">Hydrolase</keyword>
<dbReference type="SUPFAM" id="SSF54001">
    <property type="entry name" value="Cysteine proteinases"/>
    <property type="match status" value="1"/>
</dbReference>
<dbReference type="InterPro" id="IPR028889">
    <property type="entry name" value="USP"/>
</dbReference>
<evidence type="ECO:0000256" key="3">
    <source>
        <dbReference type="ARBA" id="ARBA00012759"/>
    </source>
</evidence>
<feature type="compositionally biased region" description="Low complexity" evidence="12">
    <location>
        <begin position="272"/>
        <end position="283"/>
    </location>
</feature>
<dbReference type="GO" id="GO:0004843">
    <property type="term" value="F:cysteine-type deubiquitinase activity"/>
    <property type="evidence" value="ECO:0007669"/>
    <property type="project" value="UniProtKB-EC"/>
</dbReference>
<dbReference type="Gramene" id="PSR99827">
    <property type="protein sequence ID" value="PSR99827"/>
    <property type="gene ID" value="CEY00_Acc23890"/>
</dbReference>
<feature type="domain" description="USP" evidence="13">
    <location>
        <begin position="576"/>
        <end position="881"/>
    </location>
</feature>
<dbReference type="GO" id="GO:0005634">
    <property type="term" value="C:nucleus"/>
    <property type="evidence" value="ECO:0007669"/>
    <property type="project" value="TreeGrafter"/>
</dbReference>
<dbReference type="FunFam" id="6.10.140.2220:FF:000006">
    <property type="entry name" value="Ubiquitin carboxyl-terminal hydrolase 15"/>
    <property type="match status" value="1"/>
</dbReference>
<dbReference type="SUPFAM" id="SSF144232">
    <property type="entry name" value="HIT/MYND zinc finger-like"/>
    <property type="match status" value="1"/>
</dbReference>
<dbReference type="InterPro" id="IPR018200">
    <property type="entry name" value="USP_CS"/>
</dbReference>
<dbReference type="FunFam" id="3.90.70.10:FF:000026">
    <property type="entry name" value="Ubiquitin carboxyl-terminal hydrolase 15"/>
    <property type="match status" value="1"/>
</dbReference>
<comment type="similarity">
    <text evidence="2">Belongs to the peptidase C19 family.</text>
</comment>
<dbReference type="InterPro" id="IPR038765">
    <property type="entry name" value="Papain-like_cys_pep_sf"/>
</dbReference>
<keyword evidence="6 11" id="KW-0863">Zinc-finger</keyword>
<evidence type="ECO:0000256" key="5">
    <source>
        <dbReference type="ARBA" id="ARBA00022723"/>
    </source>
</evidence>
<dbReference type="OMA" id="GFWEGTI"/>
<dbReference type="GO" id="GO:0005829">
    <property type="term" value="C:cytosol"/>
    <property type="evidence" value="ECO:0007669"/>
    <property type="project" value="TreeGrafter"/>
</dbReference>
<protein>
    <recommendedName>
        <fullName evidence="3">ubiquitinyl hydrolase 1</fullName>
        <ecNumber evidence="3">3.4.19.12</ecNumber>
    </recommendedName>
</protein>
<dbReference type="Pfam" id="PF00443">
    <property type="entry name" value="UCH"/>
    <property type="match status" value="1"/>
</dbReference>
<dbReference type="EMBL" id="NKQK01000021">
    <property type="protein sequence ID" value="PSR99827.1"/>
    <property type="molecule type" value="Genomic_DNA"/>
</dbReference>
<dbReference type="GO" id="GO:0016579">
    <property type="term" value="P:protein deubiquitination"/>
    <property type="evidence" value="ECO:0007669"/>
    <property type="project" value="InterPro"/>
</dbReference>
<evidence type="ECO:0000259" key="13">
    <source>
        <dbReference type="PROSITE" id="PS50235"/>
    </source>
</evidence>
<accession>A0A2R6Q0A2</accession>
<name>A0A2R6Q0A2_ACTCC</name>
<sequence>MPVGGDLGFSYLALVVSLVGPVVALVLRRKWRCSVARREEIRRLLVLASEEAARAELEASTYVTSAVAAVISRPLQYRCAVCFCPTTTRCARCKAVRYCSGKCQIIHWRQGHNEECHPFTISHLINGAGAGSNQKVLKQEDDKIYDKSSESEARQCANSVQNFPKEHAHSNSNSSRETFCGNDDGEVECISDEKGTTSILHGTERSDRHESTYLSAETNCINVDQNGPPSSNSVNRLTNSGKLYQIKPNSTNHDIQYGLTRSSGWSADGTNESSFSEPSTPSSGFWEGTINSRKPKIDTLGDCGKSSSIEAGDGSMHNSRSSLRFSFNYDGSVVPSGDVQSSDTTALTSDGTRSTTLGIKMPIDRVISEETNDGISKGRNSPLSIPEKSNQTDVYITSGSPVLKSKEPRWTSSSANTYPTSSAGGPLVSMHAAKISSTQTLSLERSNHVVNGMRTTSRPLESKEGGSLLSSASVAHLSSSTRRHLLQDGKSGKDDGTRAVRTSSSECGTYSPNVGNGLKTSMRKVVDQLRASKSSRNYQPGVGSEGAGRYNNNKGLFPYELFVKLYNQNKIELRPCGLVNCGNSCYANAVLQCLACTPPLTAYLLQGLHSKACERRGWCFTCEFESLILKAKEGTSPLSPIGILSQIQNIGSNLGSGREEDAHEFLRYAIDTMQSVCLKEARVNASGSLEEETTLIGLTFGGYLRSKIKCLKCGGKSERHERMMDLTVEIGGDIGTLEEALRQFTSTEILDGENKYECSRCRSYERAKKKMTILEAPNILTIALKRFQSGKFGKLNKSIRFPEILDLTRCMSGTSDKSPIYRLYGVVVHLDVMNSAFSGHYVCYVKTIQNKWFKIDDSTVKAVELESVLTKGAYILLYARCSPRAPKMIRNSIVPCDPINLKSPTFESRSQPCDFSRADPANGLTGIECLHSNHKSFQPIQTILEEGYSSDHSSFFSEECSNCSTDSSNRDSSSAEDYFDLVFGDVGRNWSNLCRNSSDSDSSSSSSSFSPFPLHSRHSSLSNSQTQNGESGPDDRDSSARVPGRSSNWEGKSRVPFLHSDSTKHCRKLASSGICRETNSGRLGLANPFDDKKSRVPFSRSMRERTN</sequence>
<dbReference type="OrthoDB" id="420187at2759"/>
<keyword evidence="5" id="KW-0479">Metal-binding</keyword>
<feature type="compositionally biased region" description="Polar residues" evidence="12">
    <location>
        <begin position="260"/>
        <end position="271"/>
    </location>
</feature>
<reference evidence="16" key="2">
    <citation type="journal article" date="2018" name="BMC Genomics">
        <title>A manually annotated Actinidia chinensis var. chinensis (kiwifruit) genome highlights the challenges associated with draft genomes and gene prediction in plants.</title>
        <authorList>
            <person name="Pilkington S.M."/>
            <person name="Crowhurst R."/>
            <person name="Hilario E."/>
            <person name="Nardozza S."/>
            <person name="Fraser L."/>
            <person name="Peng Y."/>
            <person name="Gunaseelan K."/>
            <person name="Simpson R."/>
            <person name="Tahir J."/>
            <person name="Deroles S.C."/>
            <person name="Templeton K."/>
            <person name="Luo Z."/>
            <person name="Davy M."/>
            <person name="Cheng C."/>
            <person name="McNeilage M."/>
            <person name="Scaglione D."/>
            <person name="Liu Y."/>
            <person name="Zhang Q."/>
            <person name="Datson P."/>
            <person name="De Silva N."/>
            <person name="Gardiner S.E."/>
            <person name="Bassett H."/>
            <person name="Chagne D."/>
            <person name="McCallum J."/>
            <person name="Dzierzon H."/>
            <person name="Deng C."/>
            <person name="Wang Y.Y."/>
            <person name="Barron L."/>
            <person name="Manako K."/>
            <person name="Bowen J."/>
            <person name="Foster T.M."/>
            <person name="Erridge Z.A."/>
            <person name="Tiffin H."/>
            <person name="Waite C.N."/>
            <person name="Davies K.M."/>
            <person name="Grierson E.P."/>
            <person name="Laing W.A."/>
            <person name="Kirk R."/>
            <person name="Chen X."/>
            <person name="Wood M."/>
            <person name="Montefiori M."/>
            <person name="Brummell D.A."/>
            <person name="Schwinn K.E."/>
            <person name="Catanach A."/>
            <person name="Fullerton C."/>
            <person name="Li D."/>
            <person name="Meiyalaghan S."/>
            <person name="Nieuwenhuizen N."/>
            <person name="Read N."/>
            <person name="Prakash R."/>
            <person name="Hunter D."/>
            <person name="Zhang H."/>
            <person name="McKenzie M."/>
            <person name="Knabel M."/>
            <person name="Harris A."/>
            <person name="Allan A.C."/>
            <person name="Gleave A."/>
            <person name="Chen A."/>
            <person name="Janssen B.J."/>
            <person name="Plunkett B."/>
            <person name="Ampomah-Dwamena C."/>
            <person name="Voogd C."/>
            <person name="Leif D."/>
            <person name="Lafferty D."/>
            <person name="Souleyre E.J.F."/>
            <person name="Varkonyi-Gasic E."/>
            <person name="Gambi F."/>
            <person name="Hanley J."/>
            <person name="Yao J.L."/>
            <person name="Cheung J."/>
            <person name="David K.M."/>
            <person name="Warren B."/>
            <person name="Marsh K."/>
            <person name="Snowden K.C."/>
            <person name="Lin-Wang K."/>
            <person name="Brian L."/>
            <person name="Martinez-Sanchez M."/>
            <person name="Wang M."/>
            <person name="Ileperuma N."/>
            <person name="Macnee N."/>
            <person name="Campin R."/>
            <person name="McAtee P."/>
            <person name="Drummond R.S.M."/>
            <person name="Espley R.V."/>
            <person name="Ireland H.S."/>
            <person name="Wu R."/>
            <person name="Atkinson R.G."/>
            <person name="Karunairetnam S."/>
            <person name="Bulley S."/>
            <person name="Chunkath S."/>
            <person name="Hanley Z."/>
            <person name="Storey R."/>
            <person name="Thrimawithana A.H."/>
            <person name="Thomson S."/>
            <person name="David C."/>
            <person name="Testolin R."/>
            <person name="Huang H."/>
            <person name="Hellens R.P."/>
            <person name="Schaffer R.J."/>
        </authorList>
    </citation>
    <scope>NUCLEOTIDE SEQUENCE [LARGE SCALE GENOMIC DNA]</scope>
    <source>
        <strain evidence="16">cv. Red5</strain>
    </source>
</reference>
<dbReference type="PROSITE" id="PS50865">
    <property type="entry name" value="ZF_MYND_2"/>
    <property type="match status" value="1"/>
</dbReference>
<evidence type="ECO:0000256" key="4">
    <source>
        <dbReference type="ARBA" id="ARBA00022670"/>
    </source>
</evidence>
<evidence type="ECO:0000256" key="8">
    <source>
        <dbReference type="ARBA" id="ARBA00022801"/>
    </source>
</evidence>
<evidence type="ECO:0000256" key="6">
    <source>
        <dbReference type="ARBA" id="ARBA00022771"/>
    </source>
</evidence>
<evidence type="ECO:0000313" key="16">
    <source>
        <dbReference type="Proteomes" id="UP000241394"/>
    </source>
</evidence>
<dbReference type="Pfam" id="PF01753">
    <property type="entry name" value="zf-MYND"/>
    <property type="match status" value="1"/>
</dbReference>
<gene>
    <name evidence="15" type="ORF">CEY00_Acc23890</name>
</gene>
<dbReference type="PANTHER" id="PTHR24006">
    <property type="entry name" value="UBIQUITIN CARBOXYL-TERMINAL HYDROLASE"/>
    <property type="match status" value="1"/>
</dbReference>
<feature type="region of interest" description="Disordered" evidence="12">
    <location>
        <begin position="455"/>
        <end position="474"/>
    </location>
</feature>
<dbReference type="GO" id="GO:0006508">
    <property type="term" value="P:proteolysis"/>
    <property type="evidence" value="ECO:0007669"/>
    <property type="project" value="UniProtKB-KW"/>
</dbReference>
<dbReference type="InterPro" id="IPR050164">
    <property type="entry name" value="Peptidase_C19"/>
</dbReference>
<dbReference type="PROSITE" id="PS01360">
    <property type="entry name" value="ZF_MYND_1"/>
    <property type="match status" value="1"/>
</dbReference>
<dbReference type="AlphaFoldDB" id="A0A2R6Q0A2"/>
<proteinExistence type="inferred from homology"/>
<feature type="compositionally biased region" description="Low complexity" evidence="12">
    <location>
        <begin position="997"/>
        <end position="1022"/>
    </location>
</feature>
<evidence type="ECO:0000256" key="11">
    <source>
        <dbReference type="PROSITE-ProRule" id="PRU00134"/>
    </source>
</evidence>
<keyword evidence="16" id="KW-1185">Reference proteome</keyword>
<dbReference type="STRING" id="1590841.A0A2R6Q0A2"/>
<evidence type="ECO:0000313" key="15">
    <source>
        <dbReference type="EMBL" id="PSR99827.1"/>
    </source>
</evidence>
<dbReference type="Proteomes" id="UP000241394">
    <property type="component" value="Chromosome LG21"/>
</dbReference>
<keyword evidence="9" id="KW-0788">Thiol protease</keyword>
<keyword evidence="10" id="KW-0862">Zinc</keyword>
<dbReference type="PROSITE" id="PS50235">
    <property type="entry name" value="USP_3"/>
    <property type="match status" value="1"/>
</dbReference>
<evidence type="ECO:0000259" key="14">
    <source>
        <dbReference type="PROSITE" id="PS50865"/>
    </source>
</evidence>
<keyword evidence="4" id="KW-0645">Protease</keyword>
<dbReference type="Gene3D" id="3.90.70.10">
    <property type="entry name" value="Cysteine proteinases"/>
    <property type="match status" value="1"/>
</dbReference>